<dbReference type="InterPro" id="IPR008967">
    <property type="entry name" value="p53-like_TF_DNA-bd_sf"/>
</dbReference>
<keyword evidence="4" id="KW-0804">Transcription</keyword>
<name>A0A2T7PH54_POMCA</name>
<dbReference type="SMART" id="SM00425">
    <property type="entry name" value="TBOX"/>
    <property type="match status" value="1"/>
</dbReference>
<dbReference type="GO" id="GO:0005634">
    <property type="term" value="C:nucleus"/>
    <property type="evidence" value="ECO:0007669"/>
    <property type="project" value="UniProtKB-SubCell"/>
</dbReference>
<reference evidence="8 9" key="1">
    <citation type="submission" date="2018-04" db="EMBL/GenBank/DDBJ databases">
        <title>The genome of golden apple snail Pomacea canaliculata provides insight into stress tolerance and invasive adaptation.</title>
        <authorList>
            <person name="Liu C."/>
            <person name="Liu B."/>
            <person name="Ren Y."/>
            <person name="Zhang Y."/>
            <person name="Wang H."/>
            <person name="Li S."/>
            <person name="Jiang F."/>
            <person name="Yin L."/>
            <person name="Zhang G."/>
            <person name="Qian W."/>
            <person name="Fan W."/>
        </authorList>
    </citation>
    <scope>NUCLEOTIDE SEQUENCE [LARGE SCALE GENOMIC DNA]</scope>
    <source>
        <strain evidence="8">SZHN2017</strain>
        <tissue evidence="8">Muscle</tissue>
    </source>
</reference>
<dbReference type="GO" id="GO:0001708">
    <property type="term" value="P:cell fate specification"/>
    <property type="evidence" value="ECO:0007669"/>
    <property type="project" value="TreeGrafter"/>
</dbReference>
<organism evidence="8 9">
    <name type="scientific">Pomacea canaliculata</name>
    <name type="common">Golden apple snail</name>
    <dbReference type="NCBI Taxonomy" id="400727"/>
    <lineage>
        <taxon>Eukaryota</taxon>
        <taxon>Metazoa</taxon>
        <taxon>Spiralia</taxon>
        <taxon>Lophotrochozoa</taxon>
        <taxon>Mollusca</taxon>
        <taxon>Gastropoda</taxon>
        <taxon>Caenogastropoda</taxon>
        <taxon>Architaenioglossa</taxon>
        <taxon>Ampullarioidea</taxon>
        <taxon>Ampullariidae</taxon>
        <taxon>Pomacea</taxon>
    </lineage>
</organism>
<evidence type="ECO:0000256" key="6">
    <source>
        <dbReference type="PROSITE-ProRule" id="PRU00201"/>
    </source>
</evidence>
<proteinExistence type="predicted"/>
<dbReference type="GO" id="GO:0045893">
    <property type="term" value="P:positive regulation of DNA-templated transcription"/>
    <property type="evidence" value="ECO:0007669"/>
    <property type="project" value="InterPro"/>
</dbReference>
<dbReference type="InterPro" id="IPR046360">
    <property type="entry name" value="T-box_DNA-bd"/>
</dbReference>
<dbReference type="GO" id="GO:0000981">
    <property type="term" value="F:DNA-binding transcription factor activity, RNA polymerase II-specific"/>
    <property type="evidence" value="ECO:0007669"/>
    <property type="project" value="TreeGrafter"/>
</dbReference>
<dbReference type="PROSITE" id="PS50252">
    <property type="entry name" value="TBOX_3"/>
    <property type="match status" value="1"/>
</dbReference>
<keyword evidence="3 6" id="KW-0238">DNA-binding</keyword>
<dbReference type="GO" id="GO:0000978">
    <property type="term" value="F:RNA polymerase II cis-regulatory region sequence-specific DNA binding"/>
    <property type="evidence" value="ECO:0007669"/>
    <property type="project" value="InterPro"/>
</dbReference>
<evidence type="ECO:0000259" key="7">
    <source>
        <dbReference type="PROSITE" id="PS50252"/>
    </source>
</evidence>
<dbReference type="PROSITE" id="PS01283">
    <property type="entry name" value="TBOX_1"/>
    <property type="match status" value="1"/>
</dbReference>
<comment type="subcellular location">
    <subcellularLocation>
        <location evidence="1 6">Nucleus</location>
    </subcellularLocation>
</comment>
<evidence type="ECO:0000256" key="1">
    <source>
        <dbReference type="ARBA" id="ARBA00004123"/>
    </source>
</evidence>
<dbReference type="OrthoDB" id="7442607at2759"/>
<dbReference type="Pfam" id="PF00907">
    <property type="entry name" value="T-box"/>
    <property type="match status" value="1"/>
</dbReference>
<evidence type="ECO:0000256" key="2">
    <source>
        <dbReference type="ARBA" id="ARBA00023015"/>
    </source>
</evidence>
<sequence length="183" mass="20488">MAFPHHFFPLDYYAGQAPFFSPHLGYHTMSPLLKFPLRGNALLPSEFLHAADPYGAMRGVGVPPPLDGGVDADVKDDPSAELEGLDLWKQFNKLGTEMVITKSGRRIFPPYKVRLSGLDKKSKYILLMDIVPVDDCRYKFHNGKWMVAGKADPEMPRRVYIHPDSPARVSSGCRRLSPSTRSS</sequence>
<dbReference type="AlphaFoldDB" id="A0A2T7PH54"/>
<keyword evidence="2" id="KW-0805">Transcription regulation</keyword>
<dbReference type="EMBL" id="PZQS01000004">
    <property type="protein sequence ID" value="PVD32754.1"/>
    <property type="molecule type" value="Genomic_DNA"/>
</dbReference>
<comment type="caution">
    <text evidence="6">Lacks conserved residue(s) required for the propagation of feature annotation.</text>
</comment>
<evidence type="ECO:0000256" key="5">
    <source>
        <dbReference type="ARBA" id="ARBA00023242"/>
    </source>
</evidence>
<dbReference type="GO" id="GO:0000785">
    <property type="term" value="C:chromatin"/>
    <property type="evidence" value="ECO:0007669"/>
    <property type="project" value="TreeGrafter"/>
</dbReference>
<keyword evidence="5 6" id="KW-0539">Nucleus</keyword>
<evidence type="ECO:0000256" key="4">
    <source>
        <dbReference type="ARBA" id="ARBA00023163"/>
    </source>
</evidence>
<accession>A0A2T7PH54</accession>
<dbReference type="Gene3D" id="2.60.40.820">
    <property type="entry name" value="Transcription factor, T-box"/>
    <property type="match status" value="1"/>
</dbReference>
<dbReference type="PANTHER" id="PTHR11267">
    <property type="entry name" value="T-BOX PROTEIN-RELATED"/>
    <property type="match status" value="1"/>
</dbReference>
<protein>
    <recommendedName>
        <fullName evidence="7">T-box domain-containing protein</fullName>
    </recommendedName>
</protein>
<evidence type="ECO:0000313" key="8">
    <source>
        <dbReference type="EMBL" id="PVD32754.1"/>
    </source>
</evidence>
<gene>
    <name evidence="8" type="ORF">C0Q70_08200</name>
</gene>
<feature type="domain" description="T-box" evidence="7">
    <location>
        <begin position="82"/>
        <end position="167"/>
    </location>
</feature>
<dbReference type="PANTHER" id="PTHR11267:SF181">
    <property type="entry name" value="OPTOMOTOR-BLIND PROTEIN"/>
    <property type="match status" value="1"/>
</dbReference>
<comment type="caution">
    <text evidence="8">The sequence shown here is derived from an EMBL/GenBank/DDBJ whole genome shotgun (WGS) entry which is preliminary data.</text>
</comment>
<dbReference type="PRINTS" id="PR00937">
    <property type="entry name" value="TBOX"/>
</dbReference>
<dbReference type="InterPro" id="IPR001699">
    <property type="entry name" value="TF_T-box"/>
</dbReference>
<dbReference type="InterPro" id="IPR018186">
    <property type="entry name" value="TF_T-box_CS"/>
</dbReference>
<evidence type="ECO:0000256" key="3">
    <source>
        <dbReference type="ARBA" id="ARBA00023125"/>
    </source>
</evidence>
<dbReference type="SUPFAM" id="SSF49417">
    <property type="entry name" value="p53-like transcription factors"/>
    <property type="match status" value="1"/>
</dbReference>
<keyword evidence="9" id="KW-1185">Reference proteome</keyword>
<dbReference type="InterPro" id="IPR036960">
    <property type="entry name" value="T-box_sf"/>
</dbReference>
<evidence type="ECO:0000313" key="9">
    <source>
        <dbReference type="Proteomes" id="UP000245119"/>
    </source>
</evidence>
<dbReference type="Proteomes" id="UP000245119">
    <property type="component" value="Linkage Group LG4"/>
</dbReference>